<protein>
    <submittedName>
        <fullName evidence="6">Bifunctional 4-hydroxy-2-oxoglutarate aldolase/2-dehydro-3-deoxy-phosphogluconate aldolase</fullName>
        <ecNumber evidence="6">4.1.2.14</ecNumber>
        <ecNumber evidence="6">4.1.3.16</ecNumber>
    </submittedName>
</protein>
<accession>A0A3A1N984</accession>
<proteinExistence type="inferred from homology"/>
<dbReference type="CDD" id="cd00452">
    <property type="entry name" value="KDPG_aldolase"/>
    <property type="match status" value="1"/>
</dbReference>
<evidence type="ECO:0000256" key="3">
    <source>
        <dbReference type="ARBA" id="ARBA00011233"/>
    </source>
</evidence>
<comment type="similarity">
    <text evidence="2">Belongs to the KHG/KDPG aldolase family.</text>
</comment>
<dbReference type="Pfam" id="PF01081">
    <property type="entry name" value="Aldolase"/>
    <property type="match status" value="1"/>
</dbReference>
<dbReference type="InterPro" id="IPR000887">
    <property type="entry name" value="Aldlse_KDPG_KHG"/>
</dbReference>
<evidence type="ECO:0000313" key="6">
    <source>
        <dbReference type="EMBL" id="RIV34274.1"/>
    </source>
</evidence>
<name>A0A3A1N984_9FLAO</name>
<dbReference type="GO" id="GO:0008675">
    <property type="term" value="F:2-dehydro-3-deoxy-phosphogluconate aldolase activity"/>
    <property type="evidence" value="ECO:0007669"/>
    <property type="project" value="UniProtKB-EC"/>
</dbReference>
<dbReference type="Proteomes" id="UP000266067">
    <property type="component" value="Unassembled WGS sequence"/>
</dbReference>
<dbReference type="NCBIfam" id="NF005499">
    <property type="entry name" value="PRK07114.1"/>
    <property type="match status" value="1"/>
</dbReference>
<dbReference type="InterPro" id="IPR031338">
    <property type="entry name" value="KDPG/KHG_AS_2"/>
</dbReference>
<dbReference type="EMBL" id="QXFH01000071">
    <property type="protein sequence ID" value="RIV34274.1"/>
    <property type="molecule type" value="Genomic_DNA"/>
</dbReference>
<evidence type="ECO:0000256" key="1">
    <source>
        <dbReference type="ARBA" id="ARBA00004761"/>
    </source>
</evidence>
<dbReference type="PROSITE" id="PS00160">
    <property type="entry name" value="ALDOLASE_KDPG_KHG_2"/>
    <property type="match status" value="1"/>
</dbReference>
<keyword evidence="5" id="KW-0119">Carbohydrate metabolism</keyword>
<sequence>MKKYTRNEVFKTMGDTGFVPLYYNSDPKMVQQVVKACYDGGARLFEFTHRGENAERVFSQLVDFCNKECPEMILGVGSVTDAATASNFINMGASFVVTPVLREDIAIICNRKKIFWSPGCGTLTEITRAEELGCEVVKLFPAEVYGPQFIKAVKGPQPWTNIMPTGGVDTSKENLTSWFDAGATCVGMGSKLIDKQALVEGNFNLITQKVKEVLAIIQQIKKV</sequence>
<evidence type="ECO:0000256" key="4">
    <source>
        <dbReference type="ARBA" id="ARBA00023239"/>
    </source>
</evidence>
<dbReference type="PANTHER" id="PTHR30246">
    <property type="entry name" value="2-KETO-3-DEOXY-6-PHOSPHOGLUCONATE ALDOLASE"/>
    <property type="match status" value="1"/>
</dbReference>
<gene>
    <name evidence="6" type="ORF">D2V08_09625</name>
</gene>
<comment type="subunit">
    <text evidence="3">Homotrimer.</text>
</comment>
<dbReference type="GO" id="GO:0008700">
    <property type="term" value="F:(R,S)-4-hydroxy-2-oxoglutarate aldolase activity"/>
    <property type="evidence" value="ECO:0007669"/>
    <property type="project" value="UniProtKB-EC"/>
</dbReference>
<dbReference type="PANTHER" id="PTHR30246:SF1">
    <property type="entry name" value="2-DEHYDRO-3-DEOXY-6-PHOSPHOGALACTONATE ALDOLASE-RELATED"/>
    <property type="match status" value="1"/>
</dbReference>
<evidence type="ECO:0000256" key="5">
    <source>
        <dbReference type="ARBA" id="ARBA00023277"/>
    </source>
</evidence>
<evidence type="ECO:0000256" key="2">
    <source>
        <dbReference type="ARBA" id="ARBA00006906"/>
    </source>
</evidence>
<comment type="caution">
    <text evidence="6">The sequence shown here is derived from an EMBL/GenBank/DDBJ whole genome shotgun (WGS) entry which is preliminary data.</text>
</comment>
<dbReference type="SUPFAM" id="SSF51569">
    <property type="entry name" value="Aldolase"/>
    <property type="match status" value="1"/>
</dbReference>
<dbReference type="OrthoDB" id="9802667at2"/>
<comment type="pathway">
    <text evidence="1">Carbohydrate acid metabolism.</text>
</comment>
<evidence type="ECO:0000313" key="7">
    <source>
        <dbReference type="Proteomes" id="UP000266067"/>
    </source>
</evidence>
<dbReference type="AlphaFoldDB" id="A0A3A1N984"/>
<keyword evidence="7" id="KW-1185">Reference proteome</keyword>
<dbReference type="RefSeq" id="WP_119607893.1">
    <property type="nucleotide sequence ID" value="NZ_QXFH01000071.1"/>
</dbReference>
<reference evidence="6 7" key="1">
    <citation type="submission" date="2018-08" db="EMBL/GenBank/DDBJ databases">
        <title>Proposal of Muricauda 72 sp.nov. and Muricauda NH166 sp.nov., isolated from seawater.</title>
        <authorList>
            <person name="Cheng H."/>
            <person name="Wu Y.-H."/>
            <person name="Guo L.-L."/>
            <person name="Xu X.-W."/>
        </authorList>
    </citation>
    <scope>NUCLEOTIDE SEQUENCE [LARGE SCALE GENOMIC DNA]</scope>
    <source>
        <strain evidence="6 7">KCTC 22173</strain>
    </source>
</reference>
<dbReference type="EC" id="4.1.3.16" evidence="6"/>
<dbReference type="Gene3D" id="3.20.20.70">
    <property type="entry name" value="Aldolase class I"/>
    <property type="match status" value="1"/>
</dbReference>
<organism evidence="6 7">
    <name type="scientific">Flagellimonas lutimaris</name>
    <dbReference type="NCBI Taxonomy" id="475082"/>
    <lineage>
        <taxon>Bacteria</taxon>
        <taxon>Pseudomonadati</taxon>
        <taxon>Bacteroidota</taxon>
        <taxon>Flavobacteriia</taxon>
        <taxon>Flavobacteriales</taxon>
        <taxon>Flavobacteriaceae</taxon>
        <taxon>Flagellimonas</taxon>
    </lineage>
</organism>
<keyword evidence="4 6" id="KW-0456">Lyase</keyword>
<dbReference type="EC" id="4.1.2.14" evidence="6"/>
<dbReference type="InterPro" id="IPR013785">
    <property type="entry name" value="Aldolase_TIM"/>
</dbReference>